<sequence length="137" mass="16109">MEHDDSPMRVIICVCITDIPGNPQRRHNTLGDAFCNEILHRDLDKNFDPFGYDYVHIPCDFDSDVPLKRWFIFDLNVKEEFTTEQLLRVRHRVYLASRYDGSWYEGAKRRASSYTWGGRSRQERAAEARKQVAANPQ</sequence>
<accession>A0AAF0IL45</accession>
<proteinExistence type="predicted"/>
<keyword evidence="2" id="KW-1185">Reference proteome</keyword>
<name>A0AAF0IL45_9EURO</name>
<reference evidence="1" key="1">
    <citation type="submission" date="2023-03" db="EMBL/GenBank/DDBJ databases">
        <title>Emydomyces testavorans Genome Sequence.</title>
        <authorList>
            <person name="Hoyer L."/>
        </authorList>
    </citation>
    <scope>NUCLEOTIDE SEQUENCE</scope>
    <source>
        <strain evidence="1">16-2883</strain>
    </source>
</reference>
<evidence type="ECO:0000313" key="1">
    <source>
        <dbReference type="EMBL" id="WEW61600.1"/>
    </source>
</evidence>
<dbReference type="AlphaFoldDB" id="A0AAF0IL45"/>
<evidence type="ECO:0000313" key="2">
    <source>
        <dbReference type="Proteomes" id="UP001219355"/>
    </source>
</evidence>
<dbReference type="EMBL" id="CP120631">
    <property type="protein sequence ID" value="WEW61600.1"/>
    <property type="molecule type" value="Genomic_DNA"/>
</dbReference>
<dbReference type="Proteomes" id="UP001219355">
    <property type="component" value="Chromosome 5"/>
</dbReference>
<organism evidence="1 2">
    <name type="scientific">Emydomyces testavorans</name>
    <dbReference type="NCBI Taxonomy" id="2070801"/>
    <lineage>
        <taxon>Eukaryota</taxon>
        <taxon>Fungi</taxon>
        <taxon>Dikarya</taxon>
        <taxon>Ascomycota</taxon>
        <taxon>Pezizomycotina</taxon>
        <taxon>Eurotiomycetes</taxon>
        <taxon>Eurotiomycetidae</taxon>
        <taxon>Onygenales</taxon>
        <taxon>Nannizziopsiaceae</taxon>
        <taxon>Emydomyces</taxon>
    </lineage>
</organism>
<gene>
    <name evidence="1" type="ORF">PRK78_007091</name>
</gene>
<protein>
    <submittedName>
        <fullName evidence="1">Uncharacterized protein</fullName>
    </submittedName>
</protein>